<evidence type="ECO:0000256" key="3">
    <source>
        <dbReference type="ARBA" id="ARBA00022692"/>
    </source>
</evidence>
<dbReference type="AlphaFoldDB" id="A0A1V4AXP8"/>
<evidence type="ECO:0000256" key="1">
    <source>
        <dbReference type="ARBA" id="ARBA00004651"/>
    </source>
</evidence>
<dbReference type="EMBL" id="AYTS01000008">
    <property type="protein sequence ID" value="OOP57914.1"/>
    <property type="molecule type" value="Genomic_DNA"/>
</dbReference>
<dbReference type="Pfam" id="PF02743">
    <property type="entry name" value="dCache_1"/>
    <property type="match status" value="2"/>
</dbReference>
<proteinExistence type="predicted"/>
<comment type="subcellular location">
    <subcellularLocation>
        <location evidence="1">Cell membrane</location>
        <topology evidence="1">Multi-pass membrane protein</topology>
    </subcellularLocation>
</comment>
<evidence type="ECO:0000259" key="6">
    <source>
        <dbReference type="Pfam" id="PF02743"/>
    </source>
</evidence>
<accession>A0A1V4AXP8</accession>
<dbReference type="InterPro" id="IPR029151">
    <property type="entry name" value="Sensor-like_sf"/>
</dbReference>
<dbReference type="InterPro" id="IPR033479">
    <property type="entry name" value="dCache_1"/>
</dbReference>
<keyword evidence="2" id="KW-1003">Cell membrane</keyword>
<reference evidence="7 8" key="1">
    <citation type="journal article" date="2017" name="Water Res.">
        <title>Discovery and metagenomic analysis of an anammox bacterial enrichment related to Candidatus "Brocadia caroliniensis" in a full-scale glycerol-fed nitritation-denitritation separate centrate treatment process.</title>
        <authorList>
            <person name="Park H."/>
            <person name="Brotto A.C."/>
            <person name="van Loosdrecht M.C."/>
            <person name="Chandran K."/>
        </authorList>
    </citation>
    <scope>NUCLEOTIDE SEQUENCE [LARGE SCALE GENOMIC DNA]</scope>
    <source>
        <strain evidence="7">26THWARD</strain>
    </source>
</reference>
<dbReference type="Proteomes" id="UP000189681">
    <property type="component" value="Unassembled WGS sequence"/>
</dbReference>
<evidence type="ECO:0000313" key="7">
    <source>
        <dbReference type="EMBL" id="OOP57914.1"/>
    </source>
</evidence>
<protein>
    <recommendedName>
        <fullName evidence="6">Cache domain-containing protein</fullName>
    </recommendedName>
</protein>
<evidence type="ECO:0000313" key="8">
    <source>
        <dbReference type="Proteomes" id="UP000189681"/>
    </source>
</evidence>
<keyword evidence="4" id="KW-1133">Transmembrane helix</keyword>
<comment type="caution">
    <text evidence="7">The sequence shown here is derived from an EMBL/GenBank/DDBJ whole genome shotgun (WGS) entry which is preliminary data.</text>
</comment>
<dbReference type="Gene3D" id="3.30.450.20">
    <property type="entry name" value="PAS domain"/>
    <property type="match status" value="2"/>
</dbReference>
<dbReference type="STRING" id="1004156.AYP45_00945"/>
<dbReference type="GO" id="GO:0005886">
    <property type="term" value="C:plasma membrane"/>
    <property type="evidence" value="ECO:0007669"/>
    <property type="project" value="UniProtKB-SubCell"/>
</dbReference>
<organism evidence="7 8">
    <name type="scientific">Candidatus Brocadia carolinensis</name>
    <dbReference type="NCBI Taxonomy" id="1004156"/>
    <lineage>
        <taxon>Bacteria</taxon>
        <taxon>Pseudomonadati</taxon>
        <taxon>Planctomycetota</taxon>
        <taxon>Candidatus Brocadiia</taxon>
        <taxon>Candidatus Brocadiales</taxon>
        <taxon>Candidatus Brocadiaceae</taxon>
        <taxon>Candidatus Brocadia</taxon>
    </lineage>
</organism>
<keyword evidence="3" id="KW-0812">Transmembrane</keyword>
<evidence type="ECO:0000256" key="5">
    <source>
        <dbReference type="ARBA" id="ARBA00023136"/>
    </source>
</evidence>
<dbReference type="SUPFAM" id="SSF103190">
    <property type="entry name" value="Sensory domain-like"/>
    <property type="match status" value="1"/>
</dbReference>
<evidence type="ECO:0000256" key="4">
    <source>
        <dbReference type="ARBA" id="ARBA00022989"/>
    </source>
</evidence>
<feature type="domain" description="Cache" evidence="6">
    <location>
        <begin position="313"/>
        <end position="571"/>
    </location>
</feature>
<dbReference type="CDD" id="cd18774">
    <property type="entry name" value="PDC2_HK_sensor"/>
    <property type="match status" value="1"/>
</dbReference>
<feature type="domain" description="Cache" evidence="6">
    <location>
        <begin position="97"/>
        <end position="295"/>
    </location>
</feature>
<gene>
    <name evidence="7" type="ORF">AYP45_00945</name>
</gene>
<evidence type="ECO:0000256" key="2">
    <source>
        <dbReference type="ARBA" id="ARBA00022475"/>
    </source>
</evidence>
<sequence>MIKTTKATIATLISCFLLSLFVVKMAYPDTLSIIREGIVRDLQGITRKQADIITTWVDARKKDIRVTAHNLPAYRSSVIQENMEPDFSKPLEYLTFIKNVYRYKEVFITNPMGVIILSTDKNNVGMDVSSAQYIQEAIKGKTFFSDMMPSTLPIENEFGELEVGLPTMFVSTPVMNGKTGLLGILVFRLDVNELIKLILPMKATDSGEIYLINKDGRMLTESRFAADLKKNGLIKKRVPLELRVINPKTGNQTLAVQQCLKGMEGFNDTGYLDYRGTSVIGYWTWLPYLNWGLIAEINVDEACNEVRKFFQDTMIKNLRGLMHRQVNLVKMSMEGHKNNAKAIARKPQTIHYTKGVGSVDEFVDALNYLDFIRDEYGYKGIFICDSAGVVKLATEKNLVGMDVSGEDYFVEAKKHEVFVSDVKPSTTPILSEFGKVERNIPTLFVSSIIQEVNGSFAGMLVLRVDMMELNKLMHSIEIGESGETYLINSDGVFITESRFAIELKRNGMIKDRTALELKGINPKSGRLTKGIAECLNGGEGYDVTGYPDYRGVPVLGTWCWIPEYEWGVIVEIDLDEAFRKSSAFWGIKQYF</sequence>
<keyword evidence="5" id="KW-0472">Membrane</keyword>
<name>A0A1V4AXP8_9BACT</name>